<accession>A0A090IRY4</accession>
<protein>
    <submittedName>
        <fullName evidence="1">Uncharacterized protein</fullName>
    </submittedName>
</protein>
<dbReference type="AlphaFoldDB" id="A0A090IRY4"/>
<name>A0A090IRY4_9BACI</name>
<proteinExistence type="predicted"/>
<keyword evidence="2" id="KW-1185">Reference proteome</keyword>
<reference evidence="1 2" key="1">
    <citation type="submission" date="2014-07" db="EMBL/GenBank/DDBJ databases">
        <authorList>
            <person name="Wibberg Daniel"/>
        </authorList>
    </citation>
    <scope>NUCLEOTIDE SEQUENCE [LARGE SCALE GENOMIC DNA]</scope>
</reference>
<evidence type="ECO:0000313" key="1">
    <source>
        <dbReference type="EMBL" id="CEE00402.1"/>
    </source>
</evidence>
<gene>
    <name evidence="1" type="ORF">BT1A1_0547</name>
</gene>
<dbReference type="EMBL" id="CCRF01000020">
    <property type="protein sequence ID" value="CEE00402.1"/>
    <property type="molecule type" value="Genomic_DNA"/>
</dbReference>
<organism evidence="1 2">
    <name type="scientific">Caldibacillus thermoamylovorans</name>
    <dbReference type="NCBI Taxonomy" id="35841"/>
    <lineage>
        <taxon>Bacteria</taxon>
        <taxon>Bacillati</taxon>
        <taxon>Bacillota</taxon>
        <taxon>Bacilli</taxon>
        <taxon>Bacillales</taxon>
        <taxon>Bacillaceae</taxon>
        <taxon>Caldibacillus</taxon>
    </lineage>
</organism>
<evidence type="ECO:0000313" key="2">
    <source>
        <dbReference type="Proteomes" id="UP000040576"/>
    </source>
</evidence>
<sequence length="34" mass="3905">MSEMMDRKATGYVMVEEGIDYLVIKNSMFPFASL</sequence>
<dbReference type="Proteomes" id="UP000040576">
    <property type="component" value="Unassembled WGS sequence"/>
</dbReference>